<dbReference type="PROSITE" id="PS01096">
    <property type="entry name" value="PPIC_PPIASE_1"/>
    <property type="match status" value="1"/>
</dbReference>
<dbReference type="AlphaFoldDB" id="A0A7K1Y1E3"/>
<dbReference type="RefSeq" id="WP_160907952.1">
    <property type="nucleotide sequence ID" value="NZ_WVHS01000004.1"/>
</dbReference>
<feature type="chain" id="PRO_5029641414" evidence="3">
    <location>
        <begin position="23"/>
        <end position="458"/>
    </location>
</feature>
<dbReference type="InterPro" id="IPR000297">
    <property type="entry name" value="PPIase_PpiC"/>
</dbReference>
<feature type="signal peptide" evidence="3">
    <location>
        <begin position="1"/>
        <end position="22"/>
    </location>
</feature>
<reference evidence="5 6" key="1">
    <citation type="submission" date="2019-11" db="EMBL/GenBank/DDBJ databases">
        <title>Pedobacter sp. HMF7056 Genome sequencing and assembly.</title>
        <authorList>
            <person name="Kang H."/>
            <person name="Kim H."/>
            <person name="Joh K."/>
        </authorList>
    </citation>
    <scope>NUCLEOTIDE SEQUENCE [LARGE SCALE GENOMIC DNA]</scope>
    <source>
        <strain evidence="5 6">HMF7056</strain>
    </source>
</reference>
<keyword evidence="2" id="KW-0697">Rotamase</keyword>
<dbReference type="SUPFAM" id="SSF54534">
    <property type="entry name" value="FKBP-like"/>
    <property type="match status" value="2"/>
</dbReference>
<keyword evidence="6" id="KW-1185">Reference proteome</keyword>
<evidence type="ECO:0000313" key="5">
    <source>
        <dbReference type="EMBL" id="MXV16937.1"/>
    </source>
</evidence>
<name>A0A7K1Y1E3_9SPHI</name>
<dbReference type="InterPro" id="IPR023058">
    <property type="entry name" value="PPIase_PpiC_CS"/>
</dbReference>
<dbReference type="Pfam" id="PF00639">
    <property type="entry name" value="Rotamase"/>
    <property type="match status" value="1"/>
</dbReference>
<dbReference type="EMBL" id="WVHS01000004">
    <property type="protein sequence ID" value="MXV16937.1"/>
    <property type="molecule type" value="Genomic_DNA"/>
</dbReference>
<keyword evidence="2 5" id="KW-0413">Isomerase</keyword>
<keyword evidence="1 3" id="KW-0732">Signal</keyword>
<dbReference type="PANTHER" id="PTHR47637">
    <property type="entry name" value="CHAPERONE SURA"/>
    <property type="match status" value="1"/>
</dbReference>
<dbReference type="SUPFAM" id="SSF109998">
    <property type="entry name" value="Triger factor/SurA peptide-binding domain-like"/>
    <property type="match status" value="1"/>
</dbReference>
<protein>
    <submittedName>
        <fullName evidence="5">Peptidylprolyl isomerase</fullName>
    </submittedName>
</protein>
<dbReference type="InterPro" id="IPR050280">
    <property type="entry name" value="OMP_Chaperone_SurA"/>
</dbReference>
<feature type="domain" description="PpiC" evidence="4">
    <location>
        <begin position="280"/>
        <end position="377"/>
    </location>
</feature>
<dbReference type="Gene3D" id="1.10.4030.10">
    <property type="entry name" value="Porin chaperone SurA, peptide-binding domain"/>
    <property type="match status" value="1"/>
</dbReference>
<dbReference type="Gene3D" id="3.10.50.40">
    <property type="match status" value="2"/>
</dbReference>
<accession>A0A7K1Y1E3</accession>
<dbReference type="PANTHER" id="PTHR47637:SF1">
    <property type="entry name" value="CHAPERONE SURA"/>
    <property type="match status" value="1"/>
</dbReference>
<comment type="caution">
    <text evidence="5">The sequence shown here is derived from an EMBL/GenBank/DDBJ whole genome shotgun (WGS) entry which is preliminary data.</text>
</comment>
<proteinExistence type="predicted"/>
<evidence type="ECO:0000313" key="6">
    <source>
        <dbReference type="Proteomes" id="UP000451233"/>
    </source>
</evidence>
<dbReference type="InterPro" id="IPR027304">
    <property type="entry name" value="Trigger_fact/SurA_dom_sf"/>
</dbReference>
<gene>
    <name evidence="5" type="ORF">GS398_16675</name>
</gene>
<evidence type="ECO:0000256" key="1">
    <source>
        <dbReference type="ARBA" id="ARBA00022729"/>
    </source>
</evidence>
<organism evidence="5 6">
    <name type="scientific">Hufsiella ginkgonis</name>
    <dbReference type="NCBI Taxonomy" id="2695274"/>
    <lineage>
        <taxon>Bacteria</taxon>
        <taxon>Pseudomonadati</taxon>
        <taxon>Bacteroidota</taxon>
        <taxon>Sphingobacteriia</taxon>
        <taxon>Sphingobacteriales</taxon>
        <taxon>Sphingobacteriaceae</taxon>
        <taxon>Hufsiella</taxon>
    </lineage>
</organism>
<evidence type="ECO:0000259" key="4">
    <source>
        <dbReference type="PROSITE" id="PS50198"/>
    </source>
</evidence>
<evidence type="ECO:0000256" key="3">
    <source>
        <dbReference type="SAM" id="SignalP"/>
    </source>
</evidence>
<dbReference type="Pfam" id="PF13624">
    <property type="entry name" value="SurA_N_3"/>
    <property type="match status" value="1"/>
</dbReference>
<evidence type="ECO:0000256" key="2">
    <source>
        <dbReference type="PROSITE-ProRule" id="PRU00278"/>
    </source>
</evidence>
<dbReference type="Proteomes" id="UP000451233">
    <property type="component" value="Unassembled WGS sequence"/>
</dbReference>
<sequence length="458" mass="51897">MYKFNVFTGTLLLIIAGLTGFAQPGPAQRKSIDKVAAVVGAAVILQSDIEQQYVKYLTEGGKEDDNIRCYILQQLLTQKLLSQQAIIDSITVTDDEVDDQIDRRMRYAINRMGGPDKLEQMLNRSILQYKDEIRPEVREQLVADKMQRKITEKVTITPLEVRRFFDAIPKDSLPTYNAEVEVGQIVTYPKPTRAEKEIYRDKAEALRLRIKAGEDFGTLASLYSQDPGSAANGGDLGFIDRGSLDKNFAAQAFTLKEGEMSQTFETDFGFHFLQVLERRGDQVHARHVLIKIESTPGSLARTKGHIDSIYTNVTTKRLPFSTAASLYSDDQETKYNGGVMLNPENAQARTTYIPTDKLDVSVFSAIDTMKVGSYSHPEIFTSADGKQGYRFFYLKSKTNPHKASLEQDFPKIKDVAMEDKTNRTVSQWFEKRRKTTYTKIDPEFQACESLKIWVKEQP</sequence>
<dbReference type="InterPro" id="IPR046357">
    <property type="entry name" value="PPIase_dom_sf"/>
</dbReference>
<dbReference type="Pfam" id="PF13616">
    <property type="entry name" value="Rotamase_3"/>
    <property type="match status" value="1"/>
</dbReference>
<dbReference type="PROSITE" id="PS50198">
    <property type="entry name" value="PPIC_PPIASE_2"/>
    <property type="match status" value="2"/>
</dbReference>
<dbReference type="GO" id="GO:0003755">
    <property type="term" value="F:peptidyl-prolyl cis-trans isomerase activity"/>
    <property type="evidence" value="ECO:0007669"/>
    <property type="project" value="UniProtKB-KW"/>
</dbReference>
<feature type="domain" description="PpiC" evidence="4">
    <location>
        <begin position="177"/>
        <end position="277"/>
    </location>
</feature>